<proteinExistence type="predicted"/>
<dbReference type="OrthoDB" id="3801532at2759"/>
<reference evidence="3" key="1">
    <citation type="journal article" date="2020" name="Stud. Mycol.">
        <title>101 Dothideomycetes genomes: A test case for predicting lifestyles and emergence of pathogens.</title>
        <authorList>
            <person name="Haridas S."/>
            <person name="Albert R."/>
            <person name="Binder M."/>
            <person name="Bloem J."/>
            <person name="LaButti K."/>
            <person name="Salamov A."/>
            <person name="Andreopoulos B."/>
            <person name="Baker S."/>
            <person name="Barry K."/>
            <person name="Bills G."/>
            <person name="Bluhm B."/>
            <person name="Cannon C."/>
            <person name="Castanera R."/>
            <person name="Culley D."/>
            <person name="Daum C."/>
            <person name="Ezra D."/>
            <person name="Gonzalez J."/>
            <person name="Henrissat B."/>
            <person name="Kuo A."/>
            <person name="Liang C."/>
            <person name="Lipzen A."/>
            <person name="Lutzoni F."/>
            <person name="Magnuson J."/>
            <person name="Mondo S."/>
            <person name="Nolan M."/>
            <person name="Ohm R."/>
            <person name="Pangilinan J."/>
            <person name="Park H.-J."/>
            <person name="Ramirez L."/>
            <person name="Alfaro M."/>
            <person name="Sun H."/>
            <person name="Tritt A."/>
            <person name="Yoshinaga Y."/>
            <person name="Zwiers L.-H."/>
            <person name="Turgeon B."/>
            <person name="Goodwin S."/>
            <person name="Spatafora J."/>
            <person name="Crous P."/>
            <person name="Grigoriev I."/>
        </authorList>
    </citation>
    <scope>NUCLEOTIDE SEQUENCE [LARGE SCALE GENOMIC DNA]</scope>
    <source>
        <strain evidence="3">CBS 304.66</strain>
    </source>
</reference>
<dbReference type="Proteomes" id="UP000800093">
    <property type="component" value="Unassembled WGS sequence"/>
</dbReference>
<dbReference type="InterPro" id="IPR056632">
    <property type="entry name" value="DUF7730"/>
</dbReference>
<gene>
    <name evidence="2" type="ORF">CC78DRAFT_586117</name>
</gene>
<dbReference type="EMBL" id="ML986713">
    <property type="protein sequence ID" value="KAF2259285.1"/>
    <property type="molecule type" value="Genomic_DNA"/>
</dbReference>
<keyword evidence="3" id="KW-1185">Reference proteome</keyword>
<feature type="domain" description="DUF7730" evidence="1">
    <location>
        <begin position="96"/>
        <end position="226"/>
    </location>
</feature>
<dbReference type="AlphaFoldDB" id="A0A9P4K358"/>
<comment type="caution">
    <text evidence="2">The sequence shown here is derived from an EMBL/GenBank/DDBJ whole genome shotgun (WGS) entry which is preliminary data.</text>
</comment>
<accession>A0A9P4K358</accession>
<dbReference type="PANTHER" id="PTHR38790">
    <property type="entry name" value="2EXR DOMAIN-CONTAINING PROTEIN-RELATED"/>
    <property type="match status" value="1"/>
</dbReference>
<protein>
    <recommendedName>
        <fullName evidence="1">DUF7730 domain-containing protein</fullName>
    </recommendedName>
</protein>
<sequence length="332" mass="39368">MNPAEDSALDNSYSYSRPKRGLSLAASPIRWVLSLCGRRELEPLSEQQKENEPIIEVTPNFYVYDERARGAFANAQAAQRTHEQERVSLFERRRIHDQHQSPLFAALPAELRVRIYEMIICETKWIHLKRAWNEGYPTDRLVARDCTDPDDRSLMHQTCACFQNKGRFWLSILLCYRRINREAISALYSINGFQVSHLEDLSIFNKCGLLQLFPKVKNVSIQYSLQWRPEELIHLFLLLSLMPNLHDVYLRLYFYDNVKTMRQFRSFSETQRTVDFISSVGQYNTTNCNVYLFVDVLEKPWKMHYNQYIDWDPFTGYPIIFNIWSIRELIKL</sequence>
<evidence type="ECO:0000313" key="3">
    <source>
        <dbReference type="Proteomes" id="UP000800093"/>
    </source>
</evidence>
<name>A0A9P4K358_9PLEO</name>
<evidence type="ECO:0000313" key="2">
    <source>
        <dbReference type="EMBL" id="KAF2259285.1"/>
    </source>
</evidence>
<evidence type="ECO:0000259" key="1">
    <source>
        <dbReference type="Pfam" id="PF24864"/>
    </source>
</evidence>
<dbReference type="Pfam" id="PF24864">
    <property type="entry name" value="DUF7730"/>
    <property type="match status" value="1"/>
</dbReference>
<organism evidence="2 3">
    <name type="scientific">Lojkania enalia</name>
    <dbReference type="NCBI Taxonomy" id="147567"/>
    <lineage>
        <taxon>Eukaryota</taxon>
        <taxon>Fungi</taxon>
        <taxon>Dikarya</taxon>
        <taxon>Ascomycota</taxon>
        <taxon>Pezizomycotina</taxon>
        <taxon>Dothideomycetes</taxon>
        <taxon>Pleosporomycetidae</taxon>
        <taxon>Pleosporales</taxon>
        <taxon>Pleosporales incertae sedis</taxon>
        <taxon>Lojkania</taxon>
    </lineage>
</organism>